<feature type="transmembrane region" description="Helical" evidence="23">
    <location>
        <begin position="121"/>
        <end position="146"/>
    </location>
</feature>
<dbReference type="InterPro" id="IPR023214">
    <property type="entry name" value="HAD_sf"/>
</dbReference>
<keyword evidence="5" id="KW-0813">Transport</keyword>
<dbReference type="CDD" id="cd02094">
    <property type="entry name" value="P-type_ATPase_Cu-like"/>
    <property type="match status" value="1"/>
</dbReference>
<evidence type="ECO:0000256" key="18">
    <source>
        <dbReference type="ARBA" id="ARBA00023065"/>
    </source>
</evidence>
<evidence type="ECO:0000256" key="7">
    <source>
        <dbReference type="ARBA" id="ARBA00022553"/>
    </source>
</evidence>
<dbReference type="PROSITE" id="PS01047">
    <property type="entry name" value="HMA_1"/>
    <property type="match status" value="1"/>
</dbReference>
<dbReference type="InterPro" id="IPR017969">
    <property type="entry name" value="Heavy-metal-associated_CS"/>
</dbReference>
<dbReference type="Pfam" id="PF00403">
    <property type="entry name" value="HMA"/>
    <property type="match status" value="1"/>
</dbReference>
<feature type="transmembrane region" description="Helical" evidence="23">
    <location>
        <begin position="368"/>
        <end position="391"/>
    </location>
</feature>
<evidence type="ECO:0000256" key="23">
    <source>
        <dbReference type="RuleBase" id="RU362081"/>
    </source>
</evidence>
<dbReference type="InterPro" id="IPR006121">
    <property type="entry name" value="HMA_dom"/>
</dbReference>
<evidence type="ECO:0000256" key="2">
    <source>
        <dbReference type="ARBA" id="ARBA00006024"/>
    </source>
</evidence>
<evidence type="ECO:0000256" key="9">
    <source>
        <dbReference type="ARBA" id="ARBA00022723"/>
    </source>
</evidence>
<dbReference type="Gene3D" id="2.70.150.10">
    <property type="entry name" value="Calcium-transporting ATPase, cytoplasmic transduction domain A"/>
    <property type="match status" value="1"/>
</dbReference>
<keyword evidence="12" id="KW-0187">Copper transport</keyword>
<dbReference type="Gene3D" id="3.40.1110.10">
    <property type="entry name" value="Calcium-transporting ATPase, cytoplasmic domain N"/>
    <property type="match status" value="1"/>
</dbReference>
<dbReference type="GO" id="GO:0005886">
    <property type="term" value="C:plasma membrane"/>
    <property type="evidence" value="ECO:0007669"/>
    <property type="project" value="UniProtKB-SubCell"/>
</dbReference>
<sequence length="751" mass="78615">MSKALYLSIEGMSCAGCVASIEKAIKGVDSVTSATVNFAEHTATVEGDIAAGAVIAAIRSAGYQARELGGSHDEAEKEEAEFAYYRQLLKRAAFAALVGAPLFIAGMAGLLPPLTADNGPLFWWGIALATLAVMVYSGGHFFLGAVKSVRQHNANMDLLIALGTGTAWLYSLAIVIRPELVPALAQHVYFEAAAVILALINLGSALEMRARGKTSQAIKQLIGLQPKTACVVRDNGEVNMLIEALVPGDIIRVKPGERIAVDGIVTRGHSRLDESMISGEPMAVQKQPGDRVLAGTINKSGSFLFQAERIGKDTTLAQIIDMVRTAQSSKPAIGRLVDKIAAIFVPAVLIVAVLTLLAWLNFSGSEQALTYAVVTMMTVLIIACPCALGLATPISIMAGVGKAALSQILIRNGDALQQAGRLDTIVLDKTGTVTRGRPDVTKVLPLGSWQQETLLLWAASAEAGSEHPLAEAIVLAAKAQQLSMLPVSDFEAVAGQGISAKVEAKSVLLGTRKLMQSHDIDIRALSGQAEELEQQANTVIFIAVGGEPAGIIGVADVIKDDSVAAVKRMQRLGLEVMLLTGDNYATANAVARQLGIDKVIAEVLPQEKAGQIARLQESGKTLAMVGDGINDAPALALADVGFAIGTGTDVAIESADITLMSGSLHGVADAVEISRATVKNIKQNLFGAFIYNGLGIPVAAGVLFPFTGVLLNPMLAGAAMALSSLTVVSNANRLRFFKPSGDRVLSKEEEL</sequence>
<dbReference type="NCBIfam" id="TIGR01511">
    <property type="entry name" value="ATPase-IB1_Cu"/>
    <property type="match status" value="1"/>
</dbReference>
<evidence type="ECO:0000256" key="4">
    <source>
        <dbReference type="ARBA" id="ARBA00015102"/>
    </source>
</evidence>
<evidence type="ECO:0000313" key="26">
    <source>
        <dbReference type="Proteomes" id="UP000032352"/>
    </source>
</evidence>
<organism evidence="25 26">
    <name type="scientific">Thalassomonas viridans</name>
    <dbReference type="NCBI Taxonomy" id="137584"/>
    <lineage>
        <taxon>Bacteria</taxon>
        <taxon>Pseudomonadati</taxon>
        <taxon>Pseudomonadota</taxon>
        <taxon>Gammaproteobacteria</taxon>
        <taxon>Alteromonadales</taxon>
        <taxon>Colwelliaceae</taxon>
        <taxon>Thalassomonas</taxon>
    </lineage>
</organism>
<dbReference type="SUPFAM" id="SSF81665">
    <property type="entry name" value="Calcium ATPase, transmembrane domain M"/>
    <property type="match status" value="1"/>
</dbReference>
<feature type="transmembrane region" description="Helical" evidence="23">
    <location>
        <begin position="710"/>
        <end position="728"/>
    </location>
</feature>
<keyword evidence="11 23" id="KW-0547">Nucleotide-binding</keyword>
<dbReference type="GO" id="GO:0140581">
    <property type="term" value="F:P-type monovalent copper transporter activity"/>
    <property type="evidence" value="ECO:0007669"/>
    <property type="project" value="UniProtKB-EC"/>
</dbReference>
<dbReference type="GO" id="GO:0060003">
    <property type="term" value="P:copper ion export"/>
    <property type="evidence" value="ECO:0007669"/>
    <property type="project" value="UniProtKB-ARBA"/>
</dbReference>
<evidence type="ECO:0000256" key="6">
    <source>
        <dbReference type="ARBA" id="ARBA00022475"/>
    </source>
</evidence>
<proteinExistence type="inferred from homology"/>
<dbReference type="Pfam" id="PF00122">
    <property type="entry name" value="E1-E2_ATPase"/>
    <property type="match status" value="1"/>
</dbReference>
<evidence type="ECO:0000256" key="5">
    <source>
        <dbReference type="ARBA" id="ARBA00022448"/>
    </source>
</evidence>
<evidence type="ECO:0000256" key="13">
    <source>
        <dbReference type="ARBA" id="ARBA00022840"/>
    </source>
</evidence>
<feature type="transmembrane region" description="Helical" evidence="23">
    <location>
        <begin position="188"/>
        <end position="206"/>
    </location>
</feature>
<feature type="transmembrane region" description="Helical" evidence="23">
    <location>
        <begin position="340"/>
        <end position="362"/>
    </location>
</feature>
<evidence type="ECO:0000256" key="17">
    <source>
        <dbReference type="ARBA" id="ARBA00023008"/>
    </source>
</evidence>
<protein>
    <recommendedName>
        <fullName evidence="4">Copper-exporting P-type ATPase</fullName>
        <ecNumber evidence="3">7.2.2.8</ecNumber>
    </recommendedName>
    <alternativeName>
        <fullName evidence="20">Copper-exporting P-type ATPase A</fullName>
    </alternativeName>
    <alternativeName>
        <fullName evidence="21">Cu(+)-exporting ATPase</fullName>
    </alternativeName>
</protein>
<evidence type="ECO:0000256" key="3">
    <source>
        <dbReference type="ARBA" id="ARBA00012517"/>
    </source>
</evidence>
<reference evidence="25 26" key="1">
    <citation type="journal article" date="2015" name="Genome Announc.">
        <title>Draft Genome Sequences of Marine Isolates of Thalassomonas viridans and Thalassomonas actiniarum.</title>
        <authorList>
            <person name="Olonade I."/>
            <person name="van Zyl L.J."/>
            <person name="Trindade M."/>
        </authorList>
    </citation>
    <scope>NUCLEOTIDE SEQUENCE [LARGE SCALE GENOMIC DNA]</scope>
    <source>
        <strain evidence="25 26">XOM25</strain>
    </source>
</reference>
<dbReference type="EC" id="7.2.2.8" evidence="3"/>
<keyword evidence="17" id="KW-0186">Copper</keyword>
<evidence type="ECO:0000256" key="11">
    <source>
        <dbReference type="ARBA" id="ARBA00022741"/>
    </source>
</evidence>
<dbReference type="SUPFAM" id="SSF56784">
    <property type="entry name" value="HAD-like"/>
    <property type="match status" value="1"/>
</dbReference>
<dbReference type="EMBL" id="CP059733">
    <property type="protein sequence ID" value="WDE07116.1"/>
    <property type="molecule type" value="Genomic_DNA"/>
</dbReference>
<evidence type="ECO:0000256" key="16">
    <source>
        <dbReference type="ARBA" id="ARBA00022989"/>
    </source>
</evidence>
<evidence type="ECO:0000256" key="14">
    <source>
        <dbReference type="ARBA" id="ARBA00022842"/>
    </source>
</evidence>
<dbReference type="NCBIfam" id="TIGR01525">
    <property type="entry name" value="ATPase-IB_hvy"/>
    <property type="match status" value="1"/>
</dbReference>
<comment type="catalytic activity">
    <reaction evidence="22">
        <text>Cu(+)(in) + ATP + H2O = Cu(+)(out) + ADP + phosphate + H(+)</text>
        <dbReference type="Rhea" id="RHEA:25792"/>
        <dbReference type="ChEBI" id="CHEBI:15377"/>
        <dbReference type="ChEBI" id="CHEBI:15378"/>
        <dbReference type="ChEBI" id="CHEBI:30616"/>
        <dbReference type="ChEBI" id="CHEBI:43474"/>
        <dbReference type="ChEBI" id="CHEBI:49552"/>
        <dbReference type="ChEBI" id="CHEBI:456216"/>
        <dbReference type="EC" id="7.2.2.8"/>
    </reaction>
</comment>
<evidence type="ECO:0000313" key="25">
    <source>
        <dbReference type="EMBL" id="WDE07116.1"/>
    </source>
</evidence>
<dbReference type="InterPro" id="IPR001757">
    <property type="entry name" value="P_typ_ATPase"/>
</dbReference>
<feature type="domain" description="HMA" evidence="24">
    <location>
        <begin position="3"/>
        <end position="66"/>
    </location>
</feature>
<dbReference type="GO" id="GO:0043682">
    <property type="term" value="F:P-type divalent copper transporter activity"/>
    <property type="evidence" value="ECO:0007669"/>
    <property type="project" value="TreeGrafter"/>
</dbReference>
<evidence type="ECO:0000256" key="19">
    <source>
        <dbReference type="ARBA" id="ARBA00023136"/>
    </source>
</evidence>
<dbReference type="GO" id="GO:0055070">
    <property type="term" value="P:copper ion homeostasis"/>
    <property type="evidence" value="ECO:0007669"/>
    <property type="project" value="TreeGrafter"/>
</dbReference>
<dbReference type="CDD" id="cd00371">
    <property type="entry name" value="HMA"/>
    <property type="match status" value="1"/>
</dbReference>
<gene>
    <name evidence="25" type="ORF">SG34_009605</name>
</gene>
<dbReference type="Proteomes" id="UP000032352">
    <property type="component" value="Chromosome"/>
</dbReference>
<keyword evidence="19 23" id="KW-0472">Membrane</keyword>
<evidence type="ECO:0000256" key="15">
    <source>
        <dbReference type="ARBA" id="ARBA00022967"/>
    </source>
</evidence>
<evidence type="ECO:0000256" key="21">
    <source>
        <dbReference type="ARBA" id="ARBA00033239"/>
    </source>
</evidence>
<dbReference type="GO" id="GO:0005524">
    <property type="term" value="F:ATP binding"/>
    <property type="evidence" value="ECO:0007669"/>
    <property type="project" value="UniProtKB-UniRule"/>
</dbReference>
<dbReference type="RefSeq" id="WP_044841674.1">
    <property type="nucleotide sequence ID" value="NZ_CP059733.1"/>
</dbReference>
<dbReference type="Gene3D" id="3.40.50.1000">
    <property type="entry name" value="HAD superfamily/HAD-like"/>
    <property type="match status" value="1"/>
</dbReference>
<dbReference type="PRINTS" id="PR00943">
    <property type="entry name" value="CUATPASE"/>
</dbReference>
<keyword evidence="9 23" id="KW-0479">Metal-binding</keyword>
<feature type="transmembrane region" description="Helical" evidence="23">
    <location>
        <begin position="685"/>
        <end position="704"/>
    </location>
</feature>
<evidence type="ECO:0000256" key="8">
    <source>
        <dbReference type="ARBA" id="ARBA00022692"/>
    </source>
</evidence>
<accession>A0AAE9Z5H5</accession>
<dbReference type="InterPro" id="IPR027256">
    <property type="entry name" value="P-typ_ATPase_IB"/>
</dbReference>
<dbReference type="PANTHER" id="PTHR43520:SF6">
    <property type="entry name" value="COPPER-EXPORTING P-TYPE ATPASE"/>
    <property type="match status" value="1"/>
</dbReference>
<dbReference type="InterPro" id="IPR018303">
    <property type="entry name" value="ATPase_P-typ_P_site"/>
</dbReference>
<dbReference type="SFLD" id="SFLDS00003">
    <property type="entry name" value="Haloacid_Dehalogenase"/>
    <property type="match status" value="1"/>
</dbReference>
<dbReference type="InterPro" id="IPR023299">
    <property type="entry name" value="ATPase_P-typ_cyto_dom_N"/>
</dbReference>
<reference evidence="25 26" key="2">
    <citation type="journal article" date="2022" name="Mar. Drugs">
        <title>Bioassay-Guided Fractionation Leads to the Detection of Cholic Acid Generated by the Rare Thalassomonas sp.</title>
        <authorList>
            <person name="Pheiffer F."/>
            <person name="Schneider Y.K."/>
            <person name="Hansen E.H."/>
            <person name="Andersen J.H."/>
            <person name="Isaksson J."/>
            <person name="Busche T."/>
            <person name="R C."/>
            <person name="Kalinowski J."/>
            <person name="Zyl L.V."/>
            <person name="Trindade M."/>
        </authorList>
    </citation>
    <scope>NUCLEOTIDE SEQUENCE [LARGE SCALE GENOMIC DNA]</scope>
    <source>
        <strain evidence="25 26">XOM25</strain>
    </source>
</reference>
<keyword evidence="26" id="KW-1185">Reference proteome</keyword>
<keyword evidence="7" id="KW-0597">Phosphoprotein</keyword>
<name>A0AAE9Z5H5_9GAMM</name>
<evidence type="ECO:0000256" key="1">
    <source>
        <dbReference type="ARBA" id="ARBA00004651"/>
    </source>
</evidence>
<dbReference type="InterPro" id="IPR008250">
    <property type="entry name" value="ATPase_P-typ_transduc_dom_A_sf"/>
</dbReference>
<dbReference type="AlphaFoldDB" id="A0AAE9Z5H5"/>
<dbReference type="SFLD" id="SFLDG00002">
    <property type="entry name" value="C1.7:_P-type_atpase_like"/>
    <property type="match status" value="1"/>
</dbReference>
<keyword evidence="13 23" id="KW-0067">ATP-binding</keyword>
<feature type="transmembrane region" description="Helical" evidence="23">
    <location>
        <begin position="92"/>
        <end position="115"/>
    </location>
</feature>
<keyword evidence="8 23" id="KW-0812">Transmembrane</keyword>
<keyword evidence="14" id="KW-0460">Magnesium</keyword>
<evidence type="ECO:0000256" key="20">
    <source>
        <dbReference type="ARBA" id="ARBA00029719"/>
    </source>
</evidence>
<dbReference type="PROSITE" id="PS00154">
    <property type="entry name" value="ATPASE_E1_E2"/>
    <property type="match status" value="1"/>
</dbReference>
<evidence type="ECO:0000256" key="12">
    <source>
        <dbReference type="ARBA" id="ARBA00022796"/>
    </source>
</evidence>
<dbReference type="PANTHER" id="PTHR43520">
    <property type="entry name" value="ATP7, ISOFORM B"/>
    <property type="match status" value="1"/>
</dbReference>
<keyword evidence="6 23" id="KW-1003">Cell membrane</keyword>
<dbReference type="GO" id="GO:0005507">
    <property type="term" value="F:copper ion binding"/>
    <property type="evidence" value="ECO:0007669"/>
    <property type="project" value="TreeGrafter"/>
</dbReference>
<dbReference type="InterPro" id="IPR059000">
    <property type="entry name" value="ATPase_P-type_domA"/>
</dbReference>
<keyword evidence="18" id="KW-0406">Ion transport</keyword>
<keyword evidence="15" id="KW-1278">Translocase</keyword>
<dbReference type="InterPro" id="IPR036163">
    <property type="entry name" value="HMA_dom_sf"/>
</dbReference>
<dbReference type="InterPro" id="IPR036412">
    <property type="entry name" value="HAD-like_sf"/>
</dbReference>
<dbReference type="InterPro" id="IPR023298">
    <property type="entry name" value="ATPase_P-typ_TM_dom_sf"/>
</dbReference>
<dbReference type="SUPFAM" id="SSF81653">
    <property type="entry name" value="Calcium ATPase, transduction domain A"/>
    <property type="match status" value="1"/>
</dbReference>
<comment type="similarity">
    <text evidence="2 23">Belongs to the cation transport ATPase (P-type) (TC 3.A.3) family. Type IB subfamily.</text>
</comment>
<comment type="subcellular location">
    <subcellularLocation>
        <location evidence="1">Cell membrane</location>
        <topology evidence="1">Multi-pass membrane protein</topology>
    </subcellularLocation>
</comment>
<evidence type="ECO:0000256" key="10">
    <source>
        <dbReference type="ARBA" id="ARBA00022737"/>
    </source>
</evidence>
<feature type="transmembrane region" description="Helical" evidence="23">
    <location>
        <begin position="158"/>
        <end position="176"/>
    </location>
</feature>
<evidence type="ECO:0000256" key="22">
    <source>
        <dbReference type="ARBA" id="ARBA00049289"/>
    </source>
</evidence>
<dbReference type="InterPro" id="IPR044492">
    <property type="entry name" value="P_typ_ATPase_HD_dom"/>
</dbReference>
<keyword evidence="16 23" id="KW-1133">Transmembrane helix</keyword>
<dbReference type="PRINTS" id="PR00119">
    <property type="entry name" value="CATATPASE"/>
</dbReference>
<dbReference type="Gene3D" id="3.30.70.100">
    <property type="match status" value="1"/>
</dbReference>
<dbReference type="NCBIfam" id="TIGR01494">
    <property type="entry name" value="ATPase_P-type"/>
    <property type="match status" value="1"/>
</dbReference>
<dbReference type="FunFam" id="2.70.150.10:FF:000020">
    <property type="entry name" value="Copper-exporting P-type ATPase A"/>
    <property type="match status" value="1"/>
</dbReference>
<dbReference type="SUPFAM" id="SSF55008">
    <property type="entry name" value="HMA, heavy metal-associated domain"/>
    <property type="match status" value="1"/>
</dbReference>
<evidence type="ECO:0000259" key="24">
    <source>
        <dbReference type="PROSITE" id="PS50846"/>
    </source>
</evidence>
<dbReference type="GO" id="GO:0016887">
    <property type="term" value="F:ATP hydrolysis activity"/>
    <property type="evidence" value="ECO:0007669"/>
    <property type="project" value="InterPro"/>
</dbReference>
<dbReference type="Pfam" id="PF00702">
    <property type="entry name" value="Hydrolase"/>
    <property type="match status" value="1"/>
</dbReference>
<keyword evidence="10" id="KW-0677">Repeat</keyword>
<dbReference type="KEGG" id="tvd:SG34_009605"/>
<dbReference type="SFLD" id="SFLDF00027">
    <property type="entry name" value="p-type_atpase"/>
    <property type="match status" value="1"/>
</dbReference>
<dbReference type="PROSITE" id="PS50846">
    <property type="entry name" value="HMA_2"/>
    <property type="match status" value="1"/>
</dbReference>